<keyword evidence="9" id="KW-1185">Reference proteome</keyword>
<dbReference type="GO" id="GO:0001946">
    <property type="term" value="P:lymphangiogenesis"/>
    <property type="evidence" value="ECO:0007669"/>
    <property type="project" value="Ensembl"/>
</dbReference>
<dbReference type="PROSITE" id="PS00010">
    <property type="entry name" value="ASX_HYDROXYL"/>
    <property type="match status" value="1"/>
</dbReference>
<dbReference type="InterPro" id="IPR049883">
    <property type="entry name" value="NOTCH1_EGF-like"/>
</dbReference>
<dbReference type="GeneTree" id="ENSGT00390000014907"/>
<proteinExistence type="predicted"/>
<keyword evidence="1 4" id="KW-0245">EGF-like domain</keyword>
<reference evidence="8" key="3">
    <citation type="submission" date="2025-09" db="UniProtKB">
        <authorList>
            <consortium name="Ensembl"/>
        </authorList>
    </citation>
    <scope>IDENTIFICATION</scope>
</reference>
<dbReference type="STRING" id="244447.ENSCSEP00000030706"/>
<evidence type="ECO:0000256" key="3">
    <source>
        <dbReference type="ARBA" id="ARBA00023157"/>
    </source>
</evidence>
<dbReference type="AlphaFoldDB" id="A0A3P8WZ76"/>
<reference evidence="8" key="2">
    <citation type="submission" date="2025-08" db="UniProtKB">
        <authorList>
            <consortium name="Ensembl"/>
        </authorList>
    </citation>
    <scope>IDENTIFICATION</scope>
</reference>
<dbReference type="OMA" id="VMKAGTC"/>
<dbReference type="InParanoid" id="A0A3P8WZ76"/>
<dbReference type="GO" id="GO:0060855">
    <property type="term" value="P:venous endothelial cell migration involved in lymph vessel development"/>
    <property type="evidence" value="ECO:0007669"/>
    <property type="project" value="Ensembl"/>
</dbReference>
<evidence type="ECO:0000313" key="8">
    <source>
        <dbReference type="Ensembl" id="ENSCSEP00000030706.1"/>
    </source>
</evidence>
<dbReference type="GeneID" id="103390263"/>
<dbReference type="Gene3D" id="2.10.25.10">
    <property type="entry name" value="Laminin"/>
    <property type="match status" value="2"/>
</dbReference>
<dbReference type="Pfam" id="PF07645">
    <property type="entry name" value="EGF_CA"/>
    <property type="match status" value="1"/>
</dbReference>
<dbReference type="KEGG" id="csem:103390263"/>
<feature type="chain" id="PRO_5017951815" evidence="6">
    <location>
        <begin position="25"/>
        <end position="409"/>
    </location>
</feature>
<dbReference type="InterPro" id="IPR018097">
    <property type="entry name" value="EGF_Ca-bd_CS"/>
</dbReference>
<reference evidence="8 9" key="1">
    <citation type="journal article" date="2014" name="Nat. Genet.">
        <title>Whole-genome sequence of a flatfish provides insights into ZW sex chromosome evolution and adaptation to a benthic lifestyle.</title>
        <authorList>
            <person name="Chen S."/>
            <person name="Zhang G."/>
            <person name="Shao C."/>
            <person name="Huang Q."/>
            <person name="Liu G."/>
            <person name="Zhang P."/>
            <person name="Song W."/>
            <person name="An N."/>
            <person name="Chalopin D."/>
            <person name="Volff J.N."/>
            <person name="Hong Y."/>
            <person name="Li Q."/>
            <person name="Sha Z."/>
            <person name="Zhou H."/>
            <person name="Xie M."/>
            <person name="Yu Q."/>
            <person name="Liu Y."/>
            <person name="Xiang H."/>
            <person name="Wang N."/>
            <person name="Wu K."/>
            <person name="Yang C."/>
            <person name="Zhou Q."/>
            <person name="Liao X."/>
            <person name="Yang L."/>
            <person name="Hu Q."/>
            <person name="Zhang J."/>
            <person name="Meng L."/>
            <person name="Jin L."/>
            <person name="Tian Y."/>
            <person name="Lian J."/>
            <person name="Yang J."/>
            <person name="Miao G."/>
            <person name="Liu S."/>
            <person name="Liang Z."/>
            <person name="Yan F."/>
            <person name="Li Y."/>
            <person name="Sun B."/>
            <person name="Zhang H."/>
            <person name="Zhang J."/>
            <person name="Zhu Y."/>
            <person name="Du M."/>
            <person name="Zhao Y."/>
            <person name="Schartl M."/>
            <person name="Tang Q."/>
            <person name="Wang J."/>
        </authorList>
    </citation>
    <scope>NUCLEOTIDE SEQUENCE</scope>
</reference>
<dbReference type="PANTHER" id="PTHR24637:SF396">
    <property type="entry name" value="COLLAGEN AND CALCIUM BINDING EGF DOMAINS 1"/>
    <property type="match status" value="1"/>
</dbReference>
<dbReference type="FunCoup" id="A0A3P8WZ76">
    <property type="interactions" value="615"/>
</dbReference>
<dbReference type="PANTHER" id="PTHR24637">
    <property type="entry name" value="COLLAGEN"/>
    <property type="match status" value="1"/>
</dbReference>
<evidence type="ECO:0000313" key="9">
    <source>
        <dbReference type="Proteomes" id="UP000265120"/>
    </source>
</evidence>
<evidence type="ECO:0000256" key="5">
    <source>
        <dbReference type="SAM" id="MobiDB-lite"/>
    </source>
</evidence>
<feature type="compositionally biased region" description="Basic and acidic residues" evidence="5">
    <location>
        <begin position="363"/>
        <end position="385"/>
    </location>
</feature>
<dbReference type="SUPFAM" id="SSF57196">
    <property type="entry name" value="EGF/Laminin"/>
    <property type="match status" value="2"/>
</dbReference>
<accession>A0A3P8WZ76</accession>
<feature type="region of interest" description="Disordered" evidence="5">
    <location>
        <begin position="220"/>
        <end position="323"/>
    </location>
</feature>
<dbReference type="SMART" id="SM00179">
    <property type="entry name" value="EGF_CA"/>
    <property type="match status" value="2"/>
</dbReference>
<sequence length="409" mass="44474">MILHQTRTPLLLTVTCMCFSGGLFWSYQQEDASNGEDCTENNISTTKYPCVKSTGEITTCYRKKCCIGFKFVLGQCIPEDYDVCAGAPCEQQCTDHFGRVVCTCYPGYRYDRERHRRREKPYCLDIDECADTNVTVCSHMCINSVGSYRCECERGFFLEEDGKTCTKGERGFQFPAAHLFEKSDNVMNAGSCSATCDDFHQIKAAVWQLTQKMALLSNRADVPEQMTSEKIRRNPMFLPGPPGVPGPQGNPGPEGPPGPGGPSGQPGPPGPRGFMGPLGPTPDLNHIKRGPRGPVGPPGAPGQNGLKGERGTPGPAGPPGPPGSFDFLLLLMADIRNDIADLQSKVYGQPLPSPGDDFAEVPDSWRDSRESVETGSGDGDKETPPKRGGASKRSKKKKPQRERANYDVN</sequence>
<protein>
    <submittedName>
        <fullName evidence="8">Collagen and calcium binding EGF domains 1</fullName>
    </submittedName>
</protein>
<dbReference type="SMART" id="SM00181">
    <property type="entry name" value="EGF"/>
    <property type="match status" value="2"/>
</dbReference>
<feature type="signal peptide" evidence="6">
    <location>
        <begin position="1"/>
        <end position="24"/>
    </location>
</feature>
<dbReference type="GO" id="GO:0048845">
    <property type="term" value="P:venous blood vessel morphogenesis"/>
    <property type="evidence" value="ECO:0007669"/>
    <property type="project" value="Ensembl"/>
</dbReference>
<dbReference type="GO" id="GO:0002040">
    <property type="term" value="P:sprouting angiogenesis"/>
    <property type="evidence" value="ECO:0007669"/>
    <property type="project" value="Ensembl"/>
</dbReference>
<feature type="compositionally biased region" description="Pro residues" evidence="5">
    <location>
        <begin position="238"/>
        <end position="271"/>
    </location>
</feature>
<evidence type="ECO:0000259" key="7">
    <source>
        <dbReference type="PROSITE" id="PS50026"/>
    </source>
</evidence>
<evidence type="ECO:0000256" key="1">
    <source>
        <dbReference type="ARBA" id="ARBA00022536"/>
    </source>
</evidence>
<dbReference type="PROSITE" id="PS01187">
    <property type="entry name" value="EGF_CA"/>
    <property type="match status" value="1"/>
</dbReference>
<organism evidence="8 9">
    <name type="scientific">Cynoglossus semilaevis</name>
    <name type="common">Tongue sole</name>
    <dbReference type="NCBI Taxonomy" id="244447"/>
    <lineage>
        <taxon>Eukaryota</taxon>
        <taxon>Metazoa</taxon>
        <taxon>Chordata</taxon>
        <taxon>Craniata</taxon>
        <taxon>Vertebrata</taxon>
        <taxon>Euteleostomi</taxon>
        <taxon>Actinopterygii</taxon>
        <taxon>Neopterygii</taxon>
        <taxon>Teleostei</taxon>
        <taxon>Neoteleostei</taxon>
        <taxon>Acanthomorphata</taxon>
        <taxon>Carangaria</taxon>
        <taxon>Pleuronectiformes</taxon>
        <taxon>Pleuronectoidei</taxon>
        <taxon>Cynoglossidae</taxon>
        <taxon>Cynoglossinae</taxon>
        <taxon>Cynoglossus</taxon>
    </lineage>
</organism>
<dbReference type="RefSeq" id="XP_008324276.1">
    <property type="nucleotide sequence ID" value="XM_008326054.3"/>
</dbReference>
<dbReference type="InterPro" id="IPR000152">
    <property type="entry name" value="EGF-type_Asp/Asn_hydroxyl_site"/>
</dbReference>
<dbReference type="OrthoDB" id="9946071at2759"/>
<dbReference type="PROSITE" id="PS50026">
    <property type="entry name" value="EGF_3"/>
    <property type="match status" value="1"/>
</dbReference>
<keyword evidence="3" id="KW-1015">Disulfide bond</keyword>
<evidence type="ECO:0000256" key="4">
    <source>
        <dbReference type="PROSITE-ProRule" id="PRU00076"/>
    </source>
</evidence>
<feature type="domain" description="EGF-like" evidence="7">
    <location>
        <begin position="125"/>
        <end position="166"/>
    </location>
</feature>
<dbReference type="InterPro" id="IPR000742">
    <property type="entry name" value="EGF"/>
</dbReference>
<comment type="caution">
    <text evidence="4">Lacks conserved residue(s) required for the propagation of feature annotation.</text>
</comment>
<dbReference type="GO" id="GO:0038084">
    <property type="term" value="P:vascular endothelial growth factor signaling pathway"/>
    <property type="evidence" value="ECO:0007669"/>
    <property type="project" value="Ensembl"/>
</dbReference>
<name>A0A3P8WZ76_CYNSE</name>
<evidence type="ECO:0000256" key="2">
    <source>
        <dbReference type="ARBA" id="ARBA00022737"/>
    </source>
</evidence>
<dbReference type="Proteomes" id="UP000265120">
    <property type="component" value="Chromosome 14"/>
</dbReference>
<keyword evidence="2" id="KW-0677">Repeat</keyword>
<evidence type="ECO:0000256" key="6">
    <source>
        <dbReference type="SAM" id="SignalP"/>
    </source>
</evidence>
<dbReference type="GO" id="GO:0005509">
    <property type="term" value="F:calcium ion binding"/>
    <property type="evidence" value="ECO:0007669"/>
    <property type="project" value="InterPro"/>
</dbReference>
<dbReference type="PROSITE" id="PS01186">
    <property type="entry name" value="EGF_2"/>
    <property type="match status" value="1"/>
</dbReference>
<dbReference type="CTD" id="147372"/>
<dbReference type="Ensembl" id="ENSCSET00000031112.1">
    <property type="protein sequence ID" value="ENSCSEP00000030706.1"/>
    <property type="gene ID" value="ENSCSEG00000019663.1"/>
</dbReference>
<dbReference type="FunFam" id="2.10.25.10:FF:000010">
    <property type="entry name" value="Pro-epidermal growth factor"/>
    <property type="match status" value="1"/>
</dbReference>
<dbReference type="CDD" id="cd00054">
    <property type="entry name" value="EGF_CA"/>
    <property type="match status" value="1"/>
</dbReference>
<keyword evidence="6" id="KW-0732">Signal</keyword>
<feature type="region of interest" description="Disordered" evidence="5">
    <location>
        <begin position="346"/>
        <end position="409"/>
    </location>
</feature>
<dbReference type="InterPro" id="IPR001881">
    <property type="entry name" value="EGF-like_Ca-bd_dom"/>
</dbReference>
<feature type="compositionally biased region" description="Basic residues" evidence="5">
    <location>
        <begin position="389"/>
        <end position="400"/>
    </location>
</feature>